<dbReference type="EMBL" id="GBRH01253637">
    <property type="protein sequence ID" value="JAD44258.1"/>
    <property type="molecule type" value="Transcribed_RNA"/>
</dbReference>
<organism evidence="1">
    <name type="scientific">Arundo donax</name>
    <name type="common">Giant reed</name>
    <name type="synonym">Donax arundinaceus</name>
    <dbReference type="NCBI Taxonomy" id="35708"/>
    <lineage>
        <taxon>Eukaryota</taxon>
        <taxon>Viridiplantae</taxon>
        <taxon>Streptophyta</taxon>
        <taxon>Embryophyta</taxon>
        <taxon>Tracheophyta</taxon>
        <taxon>Spermatophyta</taxon>
        <taxon>Magnoliopsida</taxon>
        <taxon>Liliopsida</taxon>
        <taxon>Poales</taxon>
        <taxon>Poaceae</taxon>
        <taxon>PACMAD clade</taxon>
        <taxon>Arundinoideae</taxon>
        <taxon>Arundineae</taxon>
        <taxon>Arundo</taxon>
    </lineage>
</organism>
<accession>A0A0A9A2U2</accession>
<name>A0A0A9A2U2_ARUDO</name>
<evidence type="ECO:0000313" key="1">
    <source>
        <dbReference type="EMBL" id="JAD44258.1"/>
    </source>
</evidence>
<protein>
    <submittedName>
        <fullName evidence="1">Uncharacterized protein</fullName>
    </submittedName>
</protein>
<sequence>MVLDMHIVSEPN</sequence>
<reference evidence="1" key="1">
    <citation type="submission" date="2014-09" db="EMBL/GenBank/DDBJ databases">
        <authorList>
            <person name="Magalhaes I.L.F."/>
            <person name="Oliveira U."/>
            <person name="Santos F.R."/>
            <person name="Vidigal T.H.D.A."/>
            <person name="Brescovit A.D."/>
            <person name="Santos A.J."/>
        </authorList>
    </citation>
    <scope>NUCLEOTIDE SEQUENCE</scope>
    <source>
        <tissue evidence="1">Shoot tissue taken approximately 20 cm above the soil surface</tissue>
    </source>
</reference>
<proteinExistence type="predicted"/>
<reference evidence="1" key="2">
    <citation type="journal article" date="2015" name="Data Brief">
        <title>Shoot transcriptome of the giant reed, Arundo donax.</title>
        <authorList>
            <person name="Barrero R.A."/>
            <person name="Guerrero F.D."/>
            <person name="Moolhuijzen P."/>
            <person name="Goolsby J.A."/>
            <person name="Tidwell J."/>
            <person name="Bellgard S.E."/>
            <person name="Bellgard M.I."/>
        </authorList>
    </citation>
    <scope>NUCLEOTIDE SEQUENCE</scope>
    <source>
        <tissue evidence="1">Shoot tissue taken approximately 20 cm above the soil surface</tissue>
    </source>
</reference>